<keyword evidence="10" id="KW-1185">Reference proteome</keyword>
<dbReference type="InterPro" id="IPR011701">
    <property type="entry name" value="MFS"/>
</dbReference>
<feature type="transmembrane region" description="Helical" evidence="7">
    <location>
        <begin position="304"/>
        <end position="326"/>
    </location>
</feature>
<dbReference type="PANTHER" id="PTHR23517">
    <property type="entry name" value="RESISTANCE PROTEIN MDTM, PUTATIVE-RELATED-RELATED"/>
    <property type="match status" value="1"/>
</dbReference>
<sequence length="397" mass="44682">MVKGKPKELRLSTVLIYSLLLNTGSSFMWPLTTVYMHNYLHESLTTAGIVLFAMSMFMIIGNYLGGYLFDHWSPYKTAIISVLITMASIVTLIFFHGWPIFGIMLLLYGLGNGSSMTLLNSYASMITSKSTRYVFNSLYVGLNLGVVVGTALVGFLMKYGISVVFIVATGFYIVLLLMTIFEFNIKLHRPAPTAVKRSEDDDVVQQKKNRGLKLIWLICIMVFCIYMSYTLWESVMSVHMTQLGISFENYSFLWTINGLLIVFIQPIINKIGARFKMSRQIAFGVIIFGLSFFMLIFAKQYAVFVIIMVILTFGEMNGLPGIPAWIDTLADPRQKGKFQGLFNIFMSLGRAVGPLFGGLMVEFFNYPALFIVSGGLILFALFCVMSEARKLSRTQKN</sequence>
<dbReference type="GO" id="GO:0022857">
    <property type="term" value="F:transmembrane transporter activity"/>
    <property type="evidence" value="ECO:0007669"/>
    <property type="project" value="InterPro"/>
</dbReference>
<keyword evidence="5 7" id="KW-1133">Transmembrane helix</keyword>
<feature type="transmembrane region" description="Helical" evidence="7">
    <location>
        <begin position="77"/>
        <end position="95"/>
    </location>
</feature>
<evidence type="ECO:0000256" key="7">
    <source>
        <dbReference type="SAM" id="Phobius"/>
    </source>
</evidence>
<keyword evidence="4 7" id="KW-0812">Transmembrane</keyword>
<reference evidence="9 10" key="1">
    <citation type="submission" date="2014-06" db="EMBL/GenBank/DDBJ databases">
        <title>Functional and comparative genomic analyses of the Drosophila gut microbiota identify candidate symbiosis factors.</title>
        <authorList>
            <person name="Newell P.D."/>
            <person name="Chaston J.M."/>
            <person name="Douglas A.E."/>
        </authorList>
    </citation>
    <scope>NUCLEOTIDE SEQUENCE [LARGE SCALE GENOMIC DNA]</scope>
    <source>
        <strain evidence="9 10">DmCS_002</strain>
    </source>
</reference>
<feature type="transmembrane region" description="Helical" evidence="7">
    <location>
        <begin position="363"/>
        <end position="384"/>
    </location>
</feature>
<feature type="transmembrane region" description="Helical" evidence="7">
    <location>
        <begin position="133"/>
        <end position="153"/>
    </location>
</feature>
<evidence type="ECO:0000313" key="10">
    <source>
        <dbReference type="Proteomes" id="UP000031397"/>
    </source>
</evidence>
<evidence type="ECO:0000256" key="2">
    <source>
        <dbReference type="ARBA" id="ARBA00022448"/>
    </source>
</evidence>
<dbReference type="InterPro" id="IPR036259">
    <property type="entry name" value="MFS_trans_sf"/>
</dbReference>
<proteinExistence type="predicted"/>
<organism evidence="9 10">
    <name type="scientific">Fructilactobacillus fructivorans</name>
    <dbReference type="NCBI Taxonomy" id="1614"/>
    <lineage>
        <taxon>Bacteria</taxon>
        <taxon>Bacillati</taxon>
        <taxon>Bacillota</taxon>
        <taxon>Bacilli</taxon>
        <taxon>Lactobacillales</taxon>
        <taxon>Lactobacillaceae</taxon>
        <taxon>Fructilactobacillus</taxon>
    </lineage>
</organism>
<keyword evidence="6 7" id="KW-0472">Membrane</keyword>
<dbReference type="RefSeq" id="WP_039145130.1">
    <property type="nucleotide sequence ID" value="NZ_JOJZ01000024.1"/>
</dbReference>
<dbReference type="CDD" id="cd17329">
    <property type="entry name" value="MFS_MdtH_MDR_like"/>
    <property type="match status" value="1"/>
</dbReference>
<dbReference type="PANTHER" id="PTHR23517:SF10">
    <property type="entry name" value="MAJOR FACILITATOR SUPERFAMILY (MFS) PROFILE DOMAIN-CONTAINING PROTEIN"/>
    <property type="match status" value="1"/>
</dbReference>
<dbReference type="Proteomes" id="UP000031397">
    <property type="component" value="Unassembled WGS sequence"/>
</dbReference>
<feature type="transmembrane region" description="Helical" evidence="7">
    <location>
        <begin position="44"/>
        <end position="65"/>
    </location>
</feature>
<evidence type="ECO:0000256" key="4">
    <source>
        <dbReference type="ARBA" id="ARBA00022692"/>
    </source>
</evidence>
<dbReference type="InterPro" id="IPR020846">
    <property type="entry name" value="MFS_dom"/>
</dbReference>
<feature type="transmembrane region" description="Helical" evidence="7">
    <location>
        <begin position="101"/>
        <end position="121"/>
    </location>
</feature>
<evidence type="ECO:0000256" key="5">
    <source>
        <dbReference type="ARBA" id="ARBA00022989"/>
    </source>
</evidence>
<evidence type="ECO:0000256" key="1">
    <source>
        <dbReference type="ARBA" id="ARBA00004651"/>
    </source>
</evidence>
<dbReference type="Gene3D" id="1.20.1250.20">
    <property type="entry name" value="MFS general substrate transporter like domains"/>
    <property type="match status" value="2"/>
</dbReference>
<feature type="transmembrane region" description="Helical" evidence="7">
    <location>
        <begin position="252"/>
        <end position="269"/>
    </location>
</feature>
<feature type="transmembrane region" description="Helical" evidence="7">
    <location>
        <begin position="338"/>
        <end position="357"/>
    </location>
</feature>
<dbReference type="PATRIC" id="fig|1614.7.peg.1249"/>
<feature type="transmembrane region" description="Helical" evidence="7">
    <location>
        <begin position="281"/>
        <end position="298"/>
    </location>
</feature>
<evidence type="ECO:0000259" key="8">
    <source>
        <dbReference type="PROSITE" id="PS50850"/>
    </source>
</evidence>
<evidence type="ECO:0000256" key="3">
    <source>
        <dbReference type="ARBA" id="ARBA00022475"/>
    </source>
</evidence>
<dbReference type="OrthoDB" id="3268460at2"/>
<gene>
    <name evidence="9" type="ORF">LfDm3_1310</name>
</gene>
<name>A0A0C1M4G7_9LACO</name>
<evidence type="ECO:0000256" key="6">
    <source>
        <dbReference type="ARBA" id="ARBA00023136"/>
    </source>
</evidence>
<feature type="transmembrane region" description="Helical" evidence="7">
    <location>
        <begin position="214"/>
        <end position="232"/>
    </location>
</feature>
<evidence type="ECO:0000313" key="9">
    <source>
        <dbReference type="EMBL" id="KID41164.1"/>
    </source>
</evidence>
<protein>
    <submittedName>
        <fullName evidence="9">Permease of the major facilitator superfamily</fullName>
    </submittedName>
</protein>
<feature type="transmembrane region" description="Helical" evidence="7">
    <location>
        <begin position="12"/>
        <end position="32"/>
    </location>
</feature>
<comment type="caution">
    <text evidence="9">The sequence shown here is derived from an EMBL/GenBank/DDBJ whole genome shotgun (WGS) entry which is preliminary data.</text>
</comment>
<dbReference type="EMBL" id="JOJZ01000024">
    <property type="protein sequence ID" value="KID41164.1"/>
    <property type="molecule type" value="Genomic_DNA"/>
</dbReference>
<dbReference type="SUPFAM" id="SSF103473">
    <property type="entry name" value="MFS general substrate transporter"/>
    <property type="match status" value="1"/>
</dbReference>
<feature type="domain" description="Major facilitator superfamily (MFS) profile" evidence="8">
    <location>
        <begin position="1"/>
        <end position="392"/>
    </location>
</feature>
<accession>A0A0C1M4G7</accession>
<dbReference type="Pfam" id="PF07690">
    <property type="entry name" value="MFS_1"/>
    <property type="match status" value="1"/>
</dbReference>
<dbReference type="GeneID" id="74913968"/>
<dbReference type="AlphaFoldDB" id="A0A0C1M4G7"/>
<dbReference type="PROSITE" id="PS50850">
    <property type="entry name" value="MFS"/>
    <property type="match status" value="1"/>
</dbReference>
<comment type="subcellular location">
    <subcellularLocation>
        <location evidence="1">Cell membrane</location>
        <topology evidence="1">Multi-pass membrane protein</topology>
    </subcellularLocation>
</comment>
<keyword evidence="3" id="KW-1003">Cell membrane</keyword>
<dbReference type="InterPro" id="IPR050171">
    <property type="entry name" value="MFS_Transporters"/>
</dbReference>
<dbReference type="GO" id="GO:0005886">
    <property type="term" value="C:plasma membrane"/>
    <property type="evidence" value="ECO:0007669"/>
    <property type="project" value="UniProtKB-SubCell"/>
</dbReference>
<keyword evidence="2" id="KW-0813">Transport</keyword>
<feature type="transmembrane region" description="Helical" evidence="7">
    <location>
        <begin position="159"/>
        <end position="181"/>
    </location>
</feature>